<dbReference type="Proteomes" id="UP001595892">
    <property type="component" value="Unassembled WGS sequence"/>
</dbReference>
<dbReference type="InterPro" id="IPR007211">
    <property type="entry name" value="DUF378"/>
</dbReference>
<keyword evidence="1" id="KW-0812">Transmembrane</keyword>
<accession>A0ABV9NGE1</accession>
<dbReference type="PANTHER" id="PTHR37304:SF1">
    <property type="entry name" value="MEMBRANE PROTEIN"/>
    <property type="match status" value="1"/>
</dbReference>
<name>A0ABV9NGE1_9GAMM</name>
<dbReference type="EMBL" id="JBHSGG010000002">
    <property type="protein sequence ID" value="MFC4726981.1"/>
    <property type="molecule type" value="Genomic_DNA"/>
</dbReference>
<organism evidence="2 3">
    <name type="scientific">Coralloluteibacterium thermophilum</name>
    <dbReference type="NCBI Taxonomy" id="2707049"/>
    <lineage>
        <taxon>Bacteria</taxon>
        <taxon>Pseudomonadati</taxon>
        <taxon>Pseudomonadota</taxon>
        <taxon>Gammaproteobacteria</taxon>
        <taxon>Lysobacterales</taxon>
        <taxon>Lysobacteraceae</taxon>
        <taxon>Coralloluteibacterium</taxon>
    </lineage>
</organism>
<evidence type="ECO:0000313" key="3">
    <source>
        <dbReference type="Proteomes" id="UP001595892"/>
    </source>
</evidence>
<evidence type="ECO:0000313" key="2">
    <source>
        <dbReference type="EMBL" id="MFC4726981.1"/>
    </source>
</evidence>
<proteinExistence type="predicted"/>
<keyword evidence="1" id="KW-0472">Membrane</keyword>
<comment type="caution">
    <text evidence="2">The sequence shown here is derived from an EMBL/GenBank/DDBJ whole genome shotgun (WGS) entry which is preliminary data.</text>
</comment>
<feature type="transmembrane region" description="Helical" evidence="1">
    <location>
        <begin position="40"/>
        <end position="61"/>
    </location>
</feature>
<sequence length="76" mass="7764">MNALNVVCLILVIVGALNWGLVGAFNFDLVAALFGGVPAIQRLVYILVGVAGIVLAIGAFASRPGTHGTTHAGVRH</sequence>
<reference evidence="3" key="1">
    <citation type="journal article" date="2019" name="Int. J. Syst. Evol. Microbiol.">
        <title>The Global Catalogue of Microorganisms (GCM) 10K type strain sequencing project: providing services to taxonomists for standard genome sequencing and annotation.</title>
        <authorList>
            <consortium name="The Broad Institute Genomics Platform"/>
            <consortium name="The Broad Institute Genome Sequencing Center for Infectious Disease"/>
            <person name="Wu L."/>
            <person name="Ma J."/>
        </authorList>
    </citation>
    <scope>NUCLEOTIDE SEQUENCE [LARGE SCALE GENOMIC DNA]</scope>
    <source>
        <strain evidence="3">CGMCC 1.13574</strain>
    </source>
</reference>
<keyword evidence="1" id="KW-1133">Transmembrane helix</keyword>
<dbReference type="PANTHER" id="PTHR37304">
    <property type="entry name" value="MEMBRANE PROTEIN-RELATED"/>
    <property type="match status" value="1"/>
</dbReference>
<protein>
    <submittedName>
        <fullName evidence="2">DUF378 domain-containing protein</fullName>
    </submittedName>
</protein>
<dbReference type="Pfam" id="PF04070">
    <property type="entry name" value="DUF378"/>
    <property type="match status" value="1"/>
</dbReference>
<dbReference type="RefSeq" id="WP_377002997.1">
    <property type="nucleotide sequence ID" value="NZ_JBHSGG010000002.1"/>
</dbReference>
<keyword evidence="3" id="KW-1185">Reference proteome</keyword>
<evidence type="ECO:0000256" key="1">
    <source>
        <dbReference type="SAM" id="Phobius"/>
    </source>
</evidence>
<gene>
    <name evidence="2" type="ORF">ACFO3Q_02150</name>
</gene>